<feature type="compositionally biased region" description="Basic and acidic residues" evidence="9">
    <location>
        <begin position="678"/>
        <end position="690"/>
    </location>
</feature>
<evidence type="ECO:0000313" key="12">
    <source>
        <dbReference type="RefSeq" id="XP_017886620.1"/>
    </source>
</evidence>
<evidence type="ECO:0000256" key="8">
    <source>
        <dbReference type="ARBA" id="ARBA00023242"/>
    </source>
</evidence>
<feature type="domain" description="BRCT" evidence="10">
    <location>
        <begin position="1278"/>
        <end position="1372"/>
    </location>
</feature>
<dbReference type="GO" id="GO:0000724">
    <property type="term" value="P:double-strand break repair via homologous recombination"/>
    <property type="evidence" value="ECO:0007669"/>
    <property type="project" value="TreeGrafter"/>
</dbReference>
<feature type="region of interest" description="Disordered" evidence="9">
    <location>
        <begin position="1155"/>
        <end position="1174"/>
    </location>
</feature>
<evidence type="ECO:0000256" key="6">
    <source>
        <dbReference type="ARBA" id="ARBA00022833"/>
    </source>
</evidence>
<comment type="subcellular location">
    <subcellularLocation>
        <location evidence="1">Nucleus</location>
    </subcellularLocation>
</comment>
<keyword evidence="2" id="KW-0479">Metal-binding</keyword>
<feature type="region of interest" description="Disordered" evidence="9">
    <location>
        <begin position="1"/>
        <end position="23"/>
    </location>
</feature>
<feature type="compositionally biased region" description="Basic and acidic residues" evidence="9">
    <location>
        <begin position="209"/>
        <end position="226"/>
    </location>
</feature>
<feature type="compositionally biased region" description="Basic and acidic residues" evidence="9">
    <location>
        <begin position="256"/>
        <end position="292"/>
    </location>
</feature>
<evidence type="ECO:0000256" key="9">
    <source>
        <dbReference type="SAM" id="MobiDB-lite"/>
    </source>
</evidence>
<dbReference type="GO" id="GO:0031436">
    <property type="term" value="C:BRCA1-BARD1 complex"/>
    <property type="evidence" value="ECO:0007669"/>
    <property type="project" value="TreeGrafter"/>
</dbReference>
<feature type="compositionally biased region" description="Polar residues" evidence="9">
    <location>
        <begin position="811"/>
        <end position="820"/>
    </location>
</feature>
<keyword evidence="4" id="KW-0227">DNA damage</keyword>
<feature type="compositionally biased region" description="Low complexity" evidence="9">
    <location>
        <begin position="928"/>
        <end position="938"/>
    </location>
</feature>
<keyword evidence="3" id="KW-0677">Repeat</keyword>
<evidence type="ECO:0000313" key="11">
    <source>
        <dbReference type="Proteomes" id="UP000694925"/>
    </source>
</evidence>
<dbReference type="SUPFAM" id="SSF52113">
    <property type="entry name" value="BRCT domain"/>
    <property type="match status" value="2"/>
</dbReference>
<feature type="region of interest" description="Disordered" evidence="9">
    <location>
        <begin position="678"/>
        <end position="702"/>
    </location>
</feature>
<dbReference type="GO" id="GO:0045944">
    <property type="term" value="P:positive regulation of transcription by RNA polymerase II"/>
    <property type="evidence" value="ECO:0007669"/>
    <property type="project" value="TreeGrafter"/>
</dbReference>
<feature type="compositionally biased region" description="Polar residues" evidence="9">
    <location>
        <begin position="467"/>
        <end position="497"/>
    </location>
</feature>
<feature type="region of interest" description="Disordered" evidence="9">
    <location>
        <begin position="40"/>
        <end position="63"/>
    </location>
</feature>
<dbReference type="GO" id="GO:0008270">
    <property type="term" value="F:zinc ion binding"/>
    <property type="evidence" value="ECO:0007669"/>
    <property type="project" value="UniProtKB-KW"/>
</dbReference>
<organism evidence="11 12">
    <name type="scientific">Ceratina calcarata</name>
    <dbReference type="NCBI Taxonomy" id="156304"/>
    <lineage>
        <taxon>Eukaryota</taxon>
        <taxon>Metazoa</taxon>
        <taxon>Ecdysozoa</taxon>
        <taxon>Arthropoda</taxon>
        <taxon>Hexapoda</taxon>
        <taxon>Insecta</taxon>
        <taxon>Pterygota</taxon>
        <taxon>Neoptera</taxon>
        <taxon>Endopterygota</taxon>
        <taxon>Hymenoptera</taxon>
        <taxon>Apocrita</taxon>
        <taxon>Aculeata</taxon>
        <taxon>Apoidea</taxon>
        <taxon>Anthophila</taxon>
        <taxon>Apidae</taxon>
        <taxon>Ceratina</taxon>
        <taxon>Zadontomerus</taxon>
    </lineage>
</organism>
<gene>
    <name evidence="12" type="primary">LOC108628902</name>
</gene>
<feature type="compositionally biased region" description="Polar residues" evidence="9">
    <location>
        <begin position="504"/>
        <end position="515"/>
    </location>
</feature>
<feature type="region of interest" description="Disordered" evidence="9">
    <location>
        <begin position="919"/>
        <end position="938"/>
    </location>
</feature>
<dbReference type="Pfam" id="PF16589">
    <property type="entry name" value="BRCT_2"/>
    <property type="match status" value="1"/>
</dbReference>
<feature type="compositionally biased region" description="Basic residues" evidence="9">
    <location>
        <begin position="795"/>
        <end position="804"/>
    </location>
</feature>
<evidence type="ECO:0000256" key="1">
    <source>
        <dbReference type="ARBA" id="ARBA00004123"/>
    </source>
</evidence>
<feature type="region of interest" description="Disordered" evidence="9">
    <location>
        <begin position="256"/>
        <end position="293"/>
    </location>
</feature>
<evidence type="ECO:0000256" key="3">
    <source>
        <dbReference type="ARBA" id="ARBA00022737"/>
    </source>
</evidence>
<dbReference type="Proteomes" id="UP000694925">
    <property type="component" value="Unplaced"/>
</dbReference>
<dbReference type="InterPro" id="IPR001357">
    <property type="entry name" value="BRCT_dom"/>
</dbReference>
<keyword evidence="7" id="KW-0234">DNA repair</keyword>
<dbReference type="PANTHER" id="PTHR13763:SF0">
    <property type="entry name" value="BREAST CANCER TYPE 1 SUSCEPTIBILITY PROTEIN"/>
    <property type="match status" value="1"/>
</dbReference>
<feature type="compositionally biased region" description="Basic and acidic residues" evidence="9">
    <location>
        <begin position="45"/>
        <end position="63"/>
    </location>
</feature>
<proteinExistence type="predicted"/>
<feature type="region of interest" description="Disordered" evidence="9">
    <location>
        <begin position="452"/>
        <end position="515"/>
    </location>
</feature>
<dbReference type="InterPro" id="IPR036420">
    <property type="entry name" value="BRCT_dom_sf"/>
</dbReference>
<feature type="region of interest" description="Disordered" evidence="9">
    <location>
        <begin position="758"/>
        <end position="820"/>
    </location>
</feature>
<dbReference type="PROSITE" id="PS50172">
    <property type="entry name" value="BRCT"/>
    <property type="match status" value="2"/>
</dbReference>
<dbReference type="RefSeq" id="XP_017886620.1">
    <property type="nucleotide sequence ID" value="XM_018031131.2"/>
</dbReference>
<evidence type="ECO:0000256" key="4">
    <source>
        <dbReference type="ARBA" id="ARBA00022763"/>
    </source>
</evidence>
<dbReference type="Pfam" id="PF00533">
    <property type="entry name" value="BRCT"/>
    <property type="match status" value="1"/>
</dbReference>
<feature type="compositionally biased region" description="Polar residues" evidence="9">
    <location>
        <begin position="759"/>
        <end position="769"/>
    </location>
</feature>
<dbReference type="SMART" id="SM00292">
    <property type="entry name" value="BRCT"/>
    <property type="match status" value="2"/>
</dbReference>
<keyword evidence="11" id="KW-1185">Reference proteome</keyword>
<dbReference type="GO" id="GO:0004842">
    <property type="term" value="F:ubiquitin-protein transferase activity"/>
    <property type="evidence" value="ECO:0007669"/>
    <property type="project" value="TreeGrafter"/>
</dbReference>
<protein>
    <submittedName>
        <fullName evidence="12">Breast cancer type 1 susceptibility protein homolog</fullName>
    </submittedName>
</protein>
<feature type="region of interest" description="Disordered" evidence="9">
    <location>
        <begin position="195"/>
        <end position="226"/>
    </location>
</feature>
<evidence type="ECO:0000256" key="5">
    <source>
        <dbReference type="ARBA" id="ARBA00022771"/>
    </source>
</evidence>
<dbReference type="GO" id="GO:0070531">
    <property type="term" value="C:BRCA1-A complex"/>
    <property type="evidence" value="ECO:0007669"/>
    <property type="project" value="TreeGrafter"/>
</dbReference>
<name>A0AAJ7J8F9_9HYME</name>
<dbReference type="Gene3D" id="3.40.50.10190">
    <property type="entry name" value="BRCT domain"/>
    <property type="match status" value="2"/>
</dbReference>
<dbReference type="FunFam" id="3.40.50.10190:FF:000006">
    <property type="entry name" value="Breast cancer type 1 susceptibility protein homolog"/>
    <property type="match status" value="1"/>
</dbReference>
<dbReference type="KEGG" id="ccal:108628902"/>
<keyword evidence="8" id="KW-0539">Nucleus</keyword>
<feature type="compositionally biased region" description="Basic and acidic residues" evidence="9">
    <location>
        <begin position="457"/>
        <end position="466"/>
    </location>
</feature>
<feature type="region of interest" description="Disordered" evidence="9">
    <location>
        <begin position="1215"/>
        <end position="1250"/>
    </location>
</feature>
<evidence type="ECO:0000259" key="10">
    <source>
        <dbReference type="PROSITE" id="PS50172"/>
    </source>
</evidence>
<dbReference type="PANTHER" id="PTHR13763">
    <property type="entry name" value="BREAST CANCER TYPE 1 SUSCEPTIBILITY PROTEIN BRCA1"/>
    <property type="match status" value="1"/>
</dbReference>
<feature type="domain" description="BRCT" evidence="10">
    <location>
        <begin position="1388"/>
        <end position="1484"/>
    </location>
</feature>
<feature type="region of interest" description="Disordered" evidence="9">
    <location>
        <begin position="853"/>
        <end position="885"/>
    </location>
</feature>
<dbReference type="GeneID" id="108628902"/>
<keyword evidence="6" id="KW-0862">Zinc</keyword>
<evidence type="ECO:0000256" key="2">
    <source>
        <dbReference type="ARBA" id="ARBA00022723"/>
    </source>
</evidence>
<keyword evidence="5" id="KW-0863">Zinc-finger</keyword>
<accession>A0AAJ7J8F9</accession>
<dbReference type="InterPro" id="IPR031099">
    <property type="entry name" value="BRCA1-associated"/>
</dbReference>
<evidence type="ECO:0000256" key="7">
    <source>
        <dbReference type="ARBA" id="ARBA00023204"/>
    </source>
</evidence>
<sequence>MSCLGRSYNTREVEPPKIYSNEGIPSCSYINSSLEKGQLKLRSNQQDRSRNVPKEKRKIGQDDSIKKYLSNRGVSGAELFVSEKSTDYCRSETSTEEKVQTWLKCLPDTEDLYVNRDTPILVTADNSVNPLRISVSQNLGDNKAKSFDMDDIETLIVDKRSLNDQERDRNESCDEGSGKPEIGAFTKYLLETYHFEAGSPKPGPSGIKKSHDDAKEKKQEVHRTSLKDNWTSVVQLGKKMRTKKKKFKALNVSIEKARSRSLNDTRKKETAKSLEKNDRKSERRQNRSDSFECKPMIIVPEKERSLKEQTVVQKESPIKSEDISIEGNEQHNASFITLEGERVHIGNLNNNQMTDIIGIAPSDKQFALNSSSDTIIIDSGNQIPSNEVYNERTTLSPSMLDETLFAQIPLSEQLSLKKSAKTKLSESFTRGSVESQLQTVKSDFSRQIDQNEVNTNAKERSVETKLSESPATSIDSHLQTVKSDFSRQIDQNEGNTNAKKRSINTKLSESPTANVDSRLQTVKSDLIQIDQNKGNANATESVDRIIEGKCSLEVGKESRGLFTNPVTSPKALTRNNKKQNRPVVTFKKLGKTFKQYKKSIRFLYLGSTRRKAIIPCIYGIEKVRKNCVCDNVETVQLETEMCVVPVNSVKGFGKSISVTVNNTPIDEEVENITDIKEMKNEQSKESDKNTKPCMSKEISNVPGRSQDSNVLLISLDVNEETKEAQETTSLTRVRMFSPMDDSQLQFLSLGSPMNEYDNVKTNNSYNPSETPKKSKIQTEEECVCSSNSSSVRPKLSSHRKRKRVNSRETSPELSKPSEQAMSTFRNKISAMKDNSDNSALIGGKKQYRRILPLASDSGSPSGVPKLLNNQSSSSNKRKRAVLSDSDDEMDLSVIENWCTSVPNDKYIGKCEVSDSAKASNEAKDKSFSTNCNKNSSKLSSLPQKLADFADNRSNQKCNSSESQGKKKIVLDEDSPDFGSTIDKVKDIKNKGVVSKENTNQCFMQDTFDEAFANVNTADLIVDEEMYEEINKKNESVCKKRKPSITRSNENSNSDKENDFMMSTGRIKIAKNSTIEENVDPVASTSKTSIKIHANDSANQNLSGPNEIVKDSFENDSFVNVTEDYLMLQQFEEDLLGKSLSSKLTFGWQLGTPQKLKRNQKSSTNQKDVEHEVEDDDGEIIENTPDAKKKNMQLANSQQEIVMSTPKTILLRFSNSPSTAGKSSSNFTTPPSTRIQPLCQSTPKTPQSTNSTSFLRRLTFKAIRDTDKSTKNAVNVENNPSGKRQGLCFTCSGLMASQIENVERLARTVNARYVSQFEREVTHVVVMTDENNGANKTLKYLQGIANRKWIVSYRWVIDSIKAKRLMDEEQYEVVDCRTLEAGPRRSRLRDTDLFKQFVFLCVGPYTDISVKQYQDLLRATGASVVESLNALVTETKLKIIVVQADTYEHEIIKWYKETKAISIDHEWIFECISQYKLISLYPYLQELSRPDALALGFPECLLQEDPDCDSASTNDDVTCFGRT</sequence>
<reference evidence="12" key="1">
    <citation type="submission" date="2025-08" db="UniProtKB">
        <authorList>
            <consortium name="RefSeq"/>
        </authorList>
    </citation>
    <scope>IDENTIFICATION</scope>
    <source>
        <tissue evidence="12">Whole body</tissue>
    </source>
</reference>